<dbReference type="PRINTS" id="PR00038">
    <property type="entry name" value="HTHLUXR"/>
</dbReference>
<dbReference type="RefSeq" id="WP_183724086.1">
    <property type="nucleotide sequence ID" value="NZ_JACHBW010000006.1"/>
</dbReference>
<dbReference type="Pfam" id="PF00196">
    <property type="entry name" value="GerE"/>
    <property type="match status" value="1"/>
</dbReference>
<dbReference type="InterPro" id="IPR000792">
    <property type="entry name" value="Tscrpt_reg_LuxR_C"/>
</dbReference>
<evidence type="ECO:0000313" key="2">
    <source>
        <dbReference type="EMBL" id="MBB6102507.1"/>
    </source>
</evidence>
<comment type="caution">
    <text evidence="2">The sequence shown here is derived from an EMBL/GenBank/DDBJ whole genome shotgun (WGS) entry which is preliminary data.</text>
</comment>
<organism evidence="2 3">
    <name type="scientific">Paraburkholderia bannensis</name>
    <dbReference type="NCBI Taxonomy" id="765414"/>
    <lineage>
        <taxon>Bacteria</taxon>
        <taxon>Pseudomonadati</taxon>
        <taxon>Pseudomonadota</taxon>
        <taxon>Betaproteobacteria</taxon>
        <taxon>Burkholderiales</taxon>
        <taxon>Burkholderiaceae</taxon>
        <taxon>Paraburkholderia</taxon>
    </lineage>
</organism>
<dbReference type="InterPro" id="IPR016032">
    <property type="entry name" value="Sig_transdc_resp-reg_C-effctor"/>
</dbReference>
<evidence type="ECO:0000259" key="1">
    <source>
        <dbReference type="SMART" id="SM00421"/>
    </source>
</evidence>
<dbReference type="GO" id="GO:0003677">
    <property type="term" value="F:DNA binding"/>
    <property type="evidence" value="ECO:0007669"/>
    <property type="project" value="UniProtKB-KW"/>
</dbReference>
<dbReference type="AlphaFoldDB" id="A0A7W9WSN5"/>
<reference evidence="2 3" key="1">
    <citation type="submission" date="2020-08" db="EMBL/GenBank/DDBJ databases">
        <title>Above-ground endophytic microbial communities from plants in different locations in the United States.</title>
        <authorList>
            <person name="Frank C."/>
        </authorList>
    </citation>
    <scope>NUCLEOTIDE SEQUENCE [LARGE SCALE GENOMIC DNA]</scope>
    <source>
        <strain evidence="2 3">WP4_2_2</strain>
    </source>
</reference>
<dbReference type="Gene3D" id="1.10.10.10">
    <property type="entry name" value="Winged helix-like DNA-binding domain superfamily/Winged helix DNA-binding domain"/>
    <property type="match status" value="1"/>
</dbReference>
<keyword evidence="3" id="KW-1185">Reference proteome</keyword>
<name>A0A7W9WSN5_9BURK</name>
<dbReference type="Proteomes" id="UP000571554">
    <property type="component" value="Unassembled WGS sequence"/>
</dbReference>
<evidence type="ECO:0000313" key="3">
    <source>
        <dbReference type="Proteomes" id="UP000571554"/>
    </source>
</evidence>
<protein>
    <submittedName>
        <fullName evidence="2">DNA-binding CsgD family transcriptional regulator</fullName>
    </submittedName>
</protein>
<dbReference type="EMBL" id="JACHBW010000006">
    <property type="protein sequence ID" value="MBB6102507.1"/>
    <property type="molecule type" value="Genomic_DNA"/>
</dbReference>
<sequence length="212" mass="22465">MQRRLFTEDAQSGREPPAAIDAFDALDGLAQAVLIVDRAARVSFANRAAAALLVQPPGLRESSHGLQTRSSTTTQRLHALIANAAGSGSSARSGSAMLIERTPCDMPLQVLVSPLGAQRGNAMLMVIDPQAAQRGIEQRLIALYALTPAEARVACEIGNGANPRDIAAALRILPSTVRTHLHHVFAKTATRSQGDLMRLVAQLAQLAHARSD</sequence>
<proteinExistence type="predicted"/>
<keyword evidence="2" id="KW-0238">DNA-binding</keyword>
<dbReference type="GO" id="GO:0006355">
    <property type="term" value="P:regulation of DNA-templated transcription"/>
    <property type="evidence" value="ECO:0007669"/>
    <property type="project" value="InterPro"/>
</dbReference>
<dbReference type="SMART" id="SM00421">
    <property type="entry name" value="HTH_LUXR"/>
    <property type="match status" value="1"/>
</dbReference>
<feature type="domain" description="HTH luxR-type" evidence="1">
    <location>
        <begin position="143"/>
        <end position="200"/>
    </location>
</feature>
<accession>A0A7W9WSN5</accession>
<dbReference type="InterPro" id="IPR036388">
    <property type="entry name" value="WH-like_DNA-bd_sf"/>
</dbReference>
<gene>
    <name evidence="2" type="ORF">F4827_002359</name>
</gene>
<dbReference type="SUPFAM" id="SSF46894">
    <property type="entry name" value="C-terminal effector domain of the bipartite response regulators"/>
    <property type="match status" value="1"/>
</dbReference>